<name>A0A0L0EWW7_9GAMM</name>
<dbReference type="PANTHER" id="PTHR43841:SF1">
    <property type="entry name" value="3-HYDROXYACYL-THIOESTER DEHYDRATASE X"/>
    <property type="match status" value="1"/>
</dbReference>
<dbReference type="PATRIC" id="fig|43658.6.peg.5745"/>
<feature type="domain" description="MaoC-like" evidence="1">
    <location>
        <begin position="169"/>
        <end position="256"/>
    </location>
</feature>
<evidence type="ECO:0000313" key="3">
    <source>
        <dbReference type="Proteomes" id="UP000036850"/>
    </source>
</evidence>
<dbReference type="InterPro" id="IPR002539">
    <property type="entry name" value="MaoC-like_dom"/>
</dbReference>
<evidence type="ECO:0000259" key="1">
    <source>
        <dbReference type="Pfam" id="PF01575"/>
    </source>
</evidence>
<gene>
    <name evidence="2" type="ORF">AC626_01995</name>
</gene>
<dbReference type="Proteomes" id="UP000036850">
    <property type="component" value="Unassembled WGS sequence"/>
</dbReference>
<accession>A0A0L0EWW7</accession>
<dbReference type="PANTHER" id="PTHR43841">
    <property type="entry name" value="3-HYDROXYACYL-THIOESTER DEHYDRATASE HTDX-RELATED"/>
    <property type="match status" value="1"/>
</dbReference>
<evidence type="ECO:0000313" key="2">
    <source>
        <dbReference type="EMBL" id="KNC68931.1"/>
    </source>
</evidence>
<sequence>MGLLGRASCKRTVAIGAPSLPVTVLKCQGMRVSEQKLRQFNSVIGWNKSEQLPPTFVHIMAFPLQMSLVLEESFPFALMGLVHIKNTISQLRPIHINESLDIKCYSSDLISHKRGWQFTLNTEAYVGDELVWRSASTNLLRQEVQTIARGNMPALRKPIEPKGATENWTLANNLGRNYAKVSGDYNLIHLYPLTAKLYGFQRHIIHGMWSKGRALSALSDVLPPAFEAHVKFKNPILLPAEIIFSHQSEQNQGKFSMYSNNLLQQHLTGHWLSL</sequence>
<dbReference type="Pfam" id="PF01575">
    <property type="entry name" value="MaoC_dehydratas"/>
    <property type="match status" value="1"/>
</dbReference>
<reference evidence="3" key="1">
    <citation type="submission" date="2015-07" db="EMBL/GenBank/DDBJ databases">
        <title>Draft genome sequence of a Pseudoalteromonas rubra strain, OCN096, isolated from Kaneohe Bay, Oahu, Hawaii.</title>
        <authorList>
            <person name="Beurmann S."/>
            <person name="Ushijima B."/>
            <person name="Belcaid M."/>
            <person name="Callahan S.M."/>
            <person name="Aeby G.S."/>
        </authorList>
    </citation>
    <scope>NUCLEOTIDE SEQUENCE [LARGE SCALE GENOMIC DNA]</scope>
    <source>
        <strain evidence="3">OCN096</strain>
    </source>
</reference>
<dbReference type="Gene3D" id="3.10.129.10">
    <property type="entry name" value="Hotdog Thioesterase"/>
    <property type="match status" value="1"/>
</dbReference>
<organism evidence="2 3">
    <name type="scientific">Pseudoalteromonas rubra</name>
    <dbReference type="NCBI Taxonomy" id="43658"/>
    <lineage>
        <taxon>Bacteria</taxon>
        <taxon>Pseudomonadati</taxon>
        <taxon>Pseudomonadota</taxon>
        <taxon>Gammaproteobacteria</taxon>
        <taxon>Alteromonadales</taxon>
        <taxon>Pseudoalteromonadaceae</taxon>
        <taxon>Pseudoalteromonas</taxon>
    </lineage>
</organism>
<protein>
    <recommendedName>
        <fullName evidence="1">MaoC-like domain-containing protein</fullName>
    </recommendedName>
</protein>
<dbReference type="EMBL" id="LFZX01000007">
    <property type="protein sequence ID" value="KNC68931.1"/>
    <property type="molecule type" value="Genomic_DNA"/>
</dbReference>
<dbReference type="SUPFAM" id="SSF54637">
    <property type="entry name" value="Thioesterase/thiol ester dehydrase-isomerase"/>
    <property type="match status" value="2"/>
</dbReference>
<dbReference type="AlphaFoldDB" id="A0A0L0EWW7"/>
<comment type="caution">
    <text evidence="2">The sequence shown here is derived from an EMBL/GenBank/DDBJ whole genome shotgun (WGS) entry which is preliminary data.</text>
</comment>
<proteinExistence type="predicted"/>
<dbReference type="InterPro" id="IPR029069">
    <property type="entry name" value="HotDog_dom_sf"/>
</dbReference>